<evidence type="ECO:0000256" key="15">
    <source>
        <dbReference type="ARBA" id="ARBA00041322"/>
    </source>
</evidence>
<dbReference type="Proteomes" id="UP000237000">
    <property type="component" value="Unassembled WGS sequence"/>
</dbReference>
<dbReference type="PANTHER" id="PTHR47948:SF4">
    <property type="entry name" value="TRANS-CINNAMATE 4-MONOOXYGENASE"/>
    <property type="match status" value="1"/>
</dbReference>
<dbReference type="EC" id="1.14.14.91" evidence="13"/>
<sequence>MDLLLMEKTLLALFFAAAIAVTISKLRRKRFKLPPGPIPVPFFGNWLQVGHNLKHNQLPELAKKYGDIFMFQIGQRNIGVISSPELAKEVLQTQGVDFS</sequence>
<keyword evidence="6" id="KW-0479">Metal-binding</keyword>
<reference evidence="21" key="1">
    <citation type="submission" date="2016-06" db="EMBL/GenBank/DDBJ databases">
        <title>Parallel loss of symbiosis genes in relatives of nitrogen-fixing non-legume Parasponia.</title>
        <authorList>
            <person name="Van Velzen R."/>
            <person name="Holmer R."/>
            <person name="Bu F."/>
            <person name="Rutten L."/>
            <person name="Van Zeijl A."/>
            <person name="Liu W."/>
            <person name="Santuari L."/>
            <person name="Cao Q."/>
            <person name="Sharma T."/>
            <person name="Shen D."/>
            <person name="Roswanjaya Y."/>
            <person name="Wardhani T."/>
            <person name="Kalhor M.S."/>
            <person name="Jansen J."/>
            <person name="Van den Hoogen J."/>
            <person name="Gungor B."/>
            <person name="Hartog M."/>
            <person name="Hontelez J."/>
            <person name="Verver J."/>
            <person name="Yang W.-C."/>
            <person name="Schijlen E."/>
            <person name="Repin R."/>
            <person name="Schilthuizen M."/>
            <person name="Schranz E."/>
            <person name="Heidstra R."/>
            <person name="Miyata K."/>
            <person name="Fedorova E."/>
            <person name="Kohlen W."/>
            <person name="Bisseling T."/>
            <person name="Smit S."/>
            <person name="Geurts R."/>
        </authorList>
    </citation>
    <scope>NUCLEOTIDE SEQUENCE [LARGE SCALE GENOMIC DNA]</scope>
    <source>
        <strain evidence="21">cv. RG33-2</strain>
    </source>
</reference>
<dbReference type="InterPro" id="IPR036396">
    <property type="entry name" value="Cyt_P450_sf"/>
</dbReference>
<evidence type="ECO:0000256" key="7">
    <source>
        <dbReference type="ARBA" id="ARBA00022989"/>
    </source>
</evidence>
<organism evidence="20 21">
    <name type="scientific">Trema orientale</name>
    <name type="common">Charcoal tree</name>
    <name type="synonym">Celtis orientalis</name>
    <dbReference type="NCBI Taxonomy" id="63057"/>
    <lineage>
        <taxon>Eukaryota</taxon>
        <taxon>Viridiplantae</taxon>
        <taxon>Streptophyta</taxon>
        <taxon>Embryophyta</taxon>
        <taxon>Tracheophyta</taxon>
        <taxon>Spermatophyta</taxon>
        <taxon>Magnoliopsida</taxon>
        <taxon>eudicotyledons</taxon>
        <taxon>Gunneridae</taxon>
        <taxon>Pentapetalae</taxon>
        <taxon>rosids</taxon>
        <taxon>fabids</taxon>
        <taxon>Rosales</taxon>
        <taxon>Cannabaceae</taxon>
        <taxon>Trema</taxon>
    </lineage>
</organism>
<evidence type="ECO:0000256" key="4">
    <source>
        <dbReference type="ARBA" id="ARBA00022617"/>
    </source>
</evidence>
<evidence type="ECO:0000256" key="2">
    <source>
        <dbReference type="ARBA" id="ARBA00004167"/>
    </source>
</evidence>
<evidence type="ECO:0000256" key="3">
    <source>
        <dbReference type="ARBA" id="ARBA00010617"/>
    </source>
</evidence>
<comment type="caution">
    <text evidence="20">The sequence shown here is derived from an EMBL/GenBank/DDBJ whole genome shotgun (WGS) entry which is preliminary data.</text>
</comment>
<dbReference type="PRINTS" id="PR00463">
    <property type="entry name" value="EP450I"/>
</dbReference>
<evidence type="ECO:0000256" key="10">
    <source>
        <dbReference type="ARBA" id="ARBA00023033"/>
    </source>
</evidence>
<dbReference type="InterPro" id="IPR001128">
    <property type="entry name" value="Cyt_P450"/>
</dbReference>
<dbReference type="Gene3D" id="1.10.630.10">
    <property type="entry name" value="Cytochrome P450"/>
    <property type="match status" value="1"/>
</dbReference>
<evidence type="ECO:0000256" key="16">
    <source>
        <dbReference type="ARBA" id="ARBA00042815"/>
    </source>
</evidence>
<dbReference type="SUPFAM" id="SSF48264">
    <property type="entry name" value="Cytochrome P450"/>
    <property type="match status" value="1"/>
</dbReference>
<protein>
    <recommendedName>
        <fullName evidence="14">Trans-cinnamate 4-monooxygenase</fullName>
        <ecNumber evidence="13">1.14.14.91</ecNumber>
    </recommendedName>
    <alternativeName>
        <fullName evidence="15">Cinnamic acid 4-hydroxylase</fullName>
    </alternativeName>
    <alternativeName>
        <fullName evidence="17">Cytochrome P450 73</fullName>
    </alternativeName>
    <alternativeName>
        <fullName evidence="16">Cytochrome P450C4H</fullName>
    </alternativeName>
</protein>
<evidence type="ECO:0000256" key="12">
    <source>
        <dbReference type="ARBA" id="ARBA00037893"/>
    </source>
</evidence>
<comment type="function">
    <text evidence="18">Catalyzes the first oxidative step of the phenylpropanoid pathway in higher plants by transforming trans-cinnamate into p-coumarate. The compounds formed by this pathway are essential components for lignification, pollination, and defense against ultraviolet light, predators and pathogens.</text>
</comment>
<comment type="pathway">
    <text evidence="12">Phenylpropanoid metabolism; trans-4-coumarate biosynthesis; trans-4-coumarate from trans-cinnamate: step 1/1.</text>
</comment>
<evidence type="ECO:0000313" key="20">
    <source>
        <dbReference type="EMBL" id="PON35274.1"/>
    </source>
</evidence>
<dbReference type="GO" id="GO:0009808">
    <property type="term" value="P:lignin metabolic process"/>
    <property type="evidence" value="ECO:0007669"/>
    <property type="project" value="TreeGrafter"/>
</dbReference>
<evidence type="ECO:0000256" key="17">
    <source>
        <dbReference type="ARBA" id="ARBA00042998"/>
    </source>
</evidence>
<keyword evidence="10" id="KW-0503">Monooxygenase</keyword>
<keyword evidence="8" id="KW-0560">Oxidoreductase</keyword>
<dbReference type="STRING" id="63057.A0A2P5AFH6"/>
<evidence type="ECO:0000256" key="8">
    <source>
        <dbReference type="ARBA" id="ARBA00023002"/>
    </source>
</evidence>
<dbReference type="InParanoid" id="A0A2P5AFH6"/>
<keyword evidence="21" id="KW-1185">Reference proteome</keyword>
<evidence type="ECO:0000256" key="6">
    <source>
        <dbReference type="ARBA" id="ARBA00022723"/>
    </source>
</evidence>
<dbReference type="GO" id="GO:0005506">
    <property type="term" value="F:iron ion binding"/>
    <property type="evidence" value="ECO:0007669"/>
    <property type="project" value="InterPro"/>
</dbReference>
<evidence type="ECO:0000256" key="19">
    <source>
        <dbReference type="ARBA" id="ARBA00048198"/>
    </source>
</evidence>
<dbReference type="PANTHER" id="PTHR47948">
    <property type="entry name" value="TRANS-CINNAMATE 4-MONOOXYGENASE"/>
    <property type="match status" value="1"/>
</dbReference>
<gene>
    <name evidence="20" type="ORF">TorRG33x02_351620</name>
</gene>
<evidence type="ECO:0000256" key="5">
    <source>
        <dbReference type="ARBA" id="ARBA00022692"/>
    </source>
</evidence>
<evidence type="ECO:0000256" key="13">
    <source>
        <dbReference type="ARBA" id="ARBA00038946"/>
    </source>
</evidence>
<dbReference type="EMBL" id="JXTC01000890">
    <property type="protein sequence ID" value="PON35274.1"/>
    <property type="molecule type" value="Genomic_DNA"/>
</dbReference>
<dbReference type="GO" id="GO:0016020">
    <property type="term" value="C:membrane"/>
    <property type="evidence" value="ECO:0007669"/>
    <property type="project" value="UniProtKB-SubCell"/>
</dbReference>
<evidence type="ECO:0000313" key="21">
    <source>
        <dbReference type="Proteomes" id="UP000237000"/>
    </source>
</evidence>
<comment type="similarity">
    <text evidence="3">Belongs to the cytochrome P450 family.</text>
</comment>
<evidence type="ECO:0000256" key="18">
    <source>
        <dbReference type="ARBA" id="ARBA00045946"/>
    </source>
</evidence>
<dbReference type="GO" id="GO:0016710">
    <property type="term" value="F:trans-cinnamate 4-monooxygenase activity"/>
    <property type="evidence" value="ECO:0007669"/>
    <property type="project" value="UniProtKB-EC"/>
</dbReference>
<comment type="catalytic activity">
    <reaction evidence="19">
        <text>(E)-cinnamate + reduced [NADPH--hemoprotein reductase] + O2 = (E)-4-coumarate + oxidized [NADPH--hemoprotein reductase] + H2O + H(+)</text>
        <dbReference type="Rhea" id="RHEA:10608"/>
        <dbReference type="Rhea" id="RHEA-COMP:11964"/>
        <dbReference type="Rhea" id="RHEA-COMP:11965"/>
        <dbReference type="ChEBI" id="CHEBI:12876"/>
        <dbReference type="ChEBI" id="CHEBI:15377"/>
        <dbReference type="ChEBI" id="CHEBI:15378"/>
        <dbReference type="ChEBI" id="CHEBI:15379"/>
        <dbReference type="ChEBI" id="CHEBI:15669"/>
        <dbReference type="ChEBI" id="CHEBI:57618"/>
        <dbReference type="ChEBI" id="CHEBI:58210"/>
        <dbReference type="EC" id="1.14.14.91"/>
    </reaction>
</comment>
<proteinExistence type="inferred from homology"/>
<name>A0A2P5AFH6_TREOI</name>
<comment type="cofactor">
    <cofactor evidence="1">
        <name>heme</name>
        <dbReference type="ChEBI" id="CHEBI:30413"/>
    </cofactor>
</comment>
<evidence type="ECO:0000256" key="9">
    <source>
        <dbReference type="ARBA" id="ARBA00023004"/>
    </source>
</evidence>
<accession>A0A2P5AFH6</accession>
<dbReference type="InterPro" id="IPR002401">
    <property type="entry name" value="Cyt_P450_E_grp-I"/>
</dbReference>
<keyword evidence="9" id="KW-0408">Iron</keyword>
<keyword evidence="5" id="KW-0812">Transmembrane</keyword>
<keyword evidence="11" id="KW-0472">Membrane</keyword>
<keyword evidence="4" id="KW-0349">Heme</keyword>
<keyword evidence="7" id="KW-1133">Transmembrane helix</keyword>
<dbReference type="Pfam" id="PF00067">
    <property type="entry name" value="p450"/>
    <property type="match status" value="1"/>
</dbReference>
<evidence type="ECO:0000256" key="14">
    <source>
        <dbReference type="ARBA" id="ARBA00040090"/>
    </source>
</evidence>
<dbReference type="OrthoDB" id="1486960at2759"/>
<evidence type="ECO:0000256" key="1">
    <source>
        <dbReference type="ARBA" id="ARBA00001971"/>
    </source>
</evidence>
<evidence type="ECO:0000256" key="11">
    <source>
        <dbReference type="ARBA" id="ARBA00023136"/>
    </source>
</evidence>
<dbReference type="GO" id="GO:0020037">
    <property type="term" value="F:heme binding"/>
    <property type="evidence" value="ECO:0007669"/>
    <property type="project" value="InterPro"/>
</dbReference>
<comment type="subcellular location">
    <subcellularLocation>
        <location evidence="2">Membrane</location>
        <topology evidence="2">Single-pass membrane protein</topology>
    </subcellularLocation>
</comment>
<dbReference type="AlphaFoldDB" id="A0A2P5AFH6"/>